<dbReference type="GO" id="GO:0008017">
    <property type="term" value="F:microtubule binding"/>
    <property type="evidence" value="ECO:0007669"/>
    <property type="project" value="InterPro"/>
</dbReference>
<dbReference type="Gene3D" id="1.10.287.1490">
    <property type="match status" value="1"/>
</dbReference>
<dbReference type="SUPFAM" id="SSF116907">
    <property type="entry name" value="Hook domain"/>
    <property type="match status" value="1"/>
</dbReference>
<dbReference type="InterPro" id="IPR008636">
    <property type="entry name" value="Hook_C"/>
</dbReference>
<evidence type="ECO:0000256" key="6">
    <source>
        <dbReference type="ARBA" id="ARBA00023212"/>
    </source>
</evidence>
<evidence type="ECO:0000256" key="4">
    <source>
        <dbReference type="ARBA" id="ARBA00022701"/>
    </source>
</evidence>
<dbReference type="PROSITE" id="PS50021">
    <property type="entry name" value="CH"/>
    <property type="match status" value="1"/>
</dbReference>
<dbReference type="AlphaFoldDB" id="A0A4P9XJR3"/>
<keyword evidence="3" id="KW-0963">Cytoplasm</keyword>
<keyword evidence="11" id="KW-1185">Reference proteome</keyword>
<keyword evidence="6" id="KW-0206">Cytoskeleton</keyword>
<feature type="compositionally biased region" description="Basic and acidic residues" evidence="8">
    <location>
        <begin position="808"/>
        <end position="817"/>
    </location>
</feature>
<dbReference type="PANTHER" id="PTHR18947:SF28">
    <property type="entry name" value="GIRDIN, ISOFORM A"/>
    <property type="match status" value="1"/>
</dbReference>
<dbReference type="EMBL" id="KZ992988">
    <property type="protein sequence ID" value="RKP05966.1"/>
    <property type="molecule type" value="Genomic_DNA"/>
</dbReference>
<evidence type="ECO:0000259" key="9">
    <source>
        <dbReference type="PROSITE" id="PS50021"/>
    </source>
</evidence>
<dbReference type="CDD" id="cd22211">
    <property type="entry name" value="HkD_SF"/>
    <property type="match status" value="1"/>
</dbReference>
<feature type="domain" description="Calponin-homology (CH)" evidence="9">
    <location>
        <begin position="1"/>
        <end position="102"/>
    </location>
</feature>
<organism evidence="10 11">
    <name type="scientific">Thamnocephalis sphaerospora</name>
    <dbReference type="NCBI Taxonomy" id="78915"/>
    <lineage>
        <taxon>Eukaryota</taxon>
        <taxon>Fungi</taxon>
        <taxon>Fungi incertae sedis</taxon>
        <taxon>Zoopagomycota</taxon>
        <taxon>Zoopagomycotina</taxon>
        <taxon>Zoopagomycetes</taxon>
        <taxon>Zoopagales</taxon>
        <taxon>Sigmoideomycetaceae</taxon>
        <taxon>Thamnocephalis</taxon>
    </lineage>
</organism>
<dbReference type="InterPro" id="IPR043936">
    <property type="entry name" value="HOOK_N"/>
</dbReference>
<comment type="subcellular location">
    <subcellularLocation>
        <location evidence="1">Cytoplasm</location>
        <location evidence="1">Cytoskeleton</location>
    </subcellularLocation>
</comment>
<dbReference type="STRING" id="78915.A0A4P9XJR3"/>
<feature type="coiled-coil region" evidence="7">
    <location>
        <begin position="153"/>
        <end position="405"/>
    </location>
</feature>
<accession>A0A4P9XJR3</accession>
<keyword evidence="4" id="KW-0493">Microtubule</keyword>
<dbReference type="Proteomes" id="UP000271241">
    <property type="component" value="Unassembled WGS sequence"/>
</dbReference>
<comment type="similarity">
    <text evidence="2">Belongs to the hook family.</text>
</comment>
<dbReference type="PANTHER" id="PTHR18947">
    <property type="entry name" value="HOOK PROTEINS"/>
    <property type="match status" value="1"/>
</dbReference>
<feature type="coiled-coil region" evidence="7">
    <location>
        <begin position="498"/>
        <end position="707"/>
    </location>
</feature>
<dbReference type="InterPro" id="IPR001715">
    <property type="entry name" value="CH_dom"/>
</dbReference>
<protein>
    <submittedName>
        <fullName evidence="10">HOOK-domain-containing protein</fullName>
    </submittedName>
</protein>
<evidence type="ECO:0000256" key="3">
    <source>
        <dbReference type="ARBA" id="ARBA00022490"/>
    </source>
</evidence>
<dbReference type="GO" id="GO:0031122">
    <property type="term" value="P:cytoplasmic microtubule organization"/>
    <property type="evidence" value="ECO:0007669"/>
    <property type="project" value="InterPro"/>
</dbReference>
<feature type="region of interest" description="Disordered" evidence="8">
    <location>
        <begin position="411"/>
        <end position="431"/>
    </location>
</feature>
<proteinExistence type="inferred from homology"/>
<dbReference type="GO" id="GO:0051959">
    <property type="term" value="F:dynein light intermediate chain binding"/>
    <property type="evidence" value="ECO:0007669"/>
    <property type="project" value="TreeGrafter"/>
</dbReference>
<dbReference type="InterPro" id="IPR036872">
    <property type="entry name" value="CH_dom_sf"/>
</dbReference>
<dbReference type="Pfam" id="PF05622">
    <property type="entry name" value="HOOK"/>
    <property type="match status" value="1"/>
</dbReference>
<evidence type="ECO:0000256" key="2">
    <source>
        <dbReference type="ARBA" id="ARBA00006946"/>
    </source>
</evidence>
<dbReference type="Pfam" id="PF19047">
    <property type="entry name" value="HOOK_N"/>
    <property type="match status" value="1"/>
</dbReference>
<feature type="region of interest" description="Disordered" evidence="8">
    <location>
        <begin position="784"/>
        <end position="817"/>
    </location>
</feature>
<evidence type="ECO:0000313" key="10">
    <source>
        <dbReference type="EMBL" id="RKP05966.1"/>
    </source>
</evidence>
<keyword evidence="5 7" id="KW-0175">Coiled coil</keyword>
<dbReference type="GO" id="GO:0005874">
    <property type="term" value="C:microtubule"/>
    <property type="evidence" value="ECO:0007669"/>
    <property type="project" value="UniProtKB-KW"/>
</dbReference>
<evidence type="ECO:0000256" key="1">
    <source>
        <dbReference type="ARBA" id="ARBA00004245"/>
    </source>
</evidence>
<name>A0A4P9XJR3_9FUNG</name>
<dbReference type="Gene3D" id="1.10.418.10">
    <property type="entry name" value="Calponin-like domain"/>
    <property type="match status" value="1"/>
</dbReference>
<evidence type="ECO:0000256" key="8">
    <source>
        <dbReference type="SAM" id="MobiDB-lite"/>
    </source>
</evidence>
<evidence type="ECO:0000256" key="5">
    <source>
        <dbReference type="ARBA" id="ARBA00023054"/>
    </source>
</evidence>
<sequence length="817" mass="94587">TFEGLSQPVNHALDLTDGVILHEVLFDIDPKWFKMSKPTDSGDNWVLKFNNLKKIYKVLTRYYEEVFGFNAGDLDTPNLNAVAKDNDVDELVKLCQLIIAIAVQCERNQVYIEKIQALSNTAQHSLMVAIEQVMSQAPADNGDAESEMIEEQLVRLQIEYNHIIAEKKELESTHHGLIEEHNRLRSKCDDMLAEREDMRAKLFELERAVDDAHESGKHDFMMRAEIDQLRFDLEKCETKLNESEMQVESQNATIMDLNRKVEDLTRKADQAAKLKDQLQEYRHAAEKLQKAEVAKEKYRKRLEESGDMRRQVKTLEEQNFLLAEKNQQIEEEYRKVSAYKPMIESYKEQVQQLQSKSNQLTLEKNRLEFDLQRYQEKVTLAELEKQNDSEQISLLEERLRELELTGGHMLSDAMHSTGEDDGDDDESGATLGVTGERMADVFSDKAQFELKNKIVTLEREIHQLRHNKDDGGASQRIVLLESLLDDANQMKSKMESDYLSAHQRNMTLENEIARLKNTVATGLDHDVSLQLRSRLNQSEEQLAATKRRLAEIEVELEENRKELVIARSNLTLIDKDKLDALAQIRAEASRELGDLEKEHAMLKTRCGELEGDNQKHLERITQLLEEKDQLQGQVVQHKDQLLQKEQNNSDLKRTLAVLESKEQNSADQIRQQLMLETQKSVRAQDQITQQQEQIQQLQIKMQKAKEFIRQQDRMFKETKASSNAPQETFEEAVTSLRAELKASHEEVARLKAQLADRNTNMRREQQLMISAWYELGRRMQSSNLAKNHRPGATPQTPAPVSWLGQQRRTLDIQTRRR</sequence>
<gene>
    <name evidence="10" type="ORF">THASP1DRAFT_19082</name>
</gene>
<reference evidence="11" key="1">
    <citation type="journal article" date="2018" name="Nat. Microbiol.">
        <title>Leveraging single-cell genomics to expand the fungal tree of life.</title>
        <authorList>
            <person name="Ahrendt S.R."/>
            <person name="Quandt C.A."/>
            <person name="Ciobanu D."/>
            <person name="Clum A."/>
            <person name="Salamov A."/>
            <person name="Andreopoulos B."/>
            <person name="Cheng J.F."/>
            <person name="Woyke T."/>
            <person name="Pelin A."/>
            <person name="Henrissat B."/>
            <person name="Reynolds N.K."/>
            <person name="Benny G.L."/>
            <person name="Smith M.E."/>
            <person name="James T.Y."/>
            <person name="Grigoriev I.V."/>
        </authorList>
    </citation>
    <scope>NUCLEOTIDE SEQUENCE [LARGE SCALE GENOMIC DNA]</scope>
    <source>
        <strain evidence="11">RSA 1356</strain>
    </source>
</reference>
<dbReference type="OrthoDB" id="2129491at2759"/>
<dbReference type="GO" id="GO:0005737">
    <property type="term" value="C:cytoplasm"/>
    <property type="evidence" value="ECO:0007669"/>
    <property type="project" value="TreeGrafter"/>
</dbReference>
<feature type="non-terminal residue" evidence="10">
    <location>
        <position position="1"/>
    </location>
</feature>
<evidence type="ECO:0000313" key="11">
    <source>
        <dbReference type="Proteomes" id="UP000271241"/>
    </source>
</evidence>
<dbReference type="GO" id="GO:0005815">
    <property type="term" value="C:microtubule organizing center"/>
    <property type="evidence" value="ECO:0007669"/>
    <property type="project" value="TreeGrafter"/>
</dbReference>
<evidence type="ECO:0000256" key="7">
    <source>
        <dbReference type="SAM" id="Coils"/>
    </source>
</evidence>
<dbReference type="GO" id="GO:0030705">
    <property type="term" value="P:cytoskeleton-dependent intracellular transport"/>
    <property type="evidence" value="ECO:0007669"/>
    <property type="project" value="InterPro"/>
</dbReference>